<dbReference type="Proteomes" id="UP000664073">
    <property type="component" value="Unassembled WGS sequence"/>
</dbReference>
<organism evidence="1 2">
    <name type="scientific">Acetobacter garciniae</name>
    <dbReference type="NCBI Taxonomy" id="2817435"/>
    <lineage>
        <taxon>Bacteria</taxon>
        <taxon>Pseudomonadati</taxon>
        <taxon>Pseudomonadota</taxon>
        <taxon>Alphaproteobacteria</taxon>
        <taxon>Acetobacterales</taxon>
        <taxon>Acetobacteraceae</taxon>
        <taxon>Acetobacter</taxon>
    </lineage>
</organism>
<evidence type="ECO:0000313" key="1">
    <source>
        <dbReference type="EMBL" id="MBO1325125.1"/>
    </source>
</evidence>
<gene>
    <name evidence="1" type="ORF">J2D77_08180</name>
</gene>
<evidence type="ECO:0000313" key="2">
    <source>
        <dbReference type="Proteomes" id="UP000664073"/>
    </source>
</evidence>
<proteinExistence type="predicted"/>
<protein>
    <submittedName>
        <fullName evidence="1">Pseudopilin H</fullName>
    </submittedName>
</protein>
<dbReference type="EMBL" id="JAFVMH010000003">
    <property type="protein sequence ID" value="MBO1325125.1"/>
    <property type="molecule type" value="Genomic_DNA"/>
</dbReference>
<name>A0A939HLT0_9PROT</name>
<sequence length="130" mass="13154">MIVVLLVLGLIGALGLARGPFHSPALDLRGAGQLLASALRETRLQAIGAGSTRMFTIGTGPAGVWYGGPPGPGTVLPTLPRKVALASGPARIVFFPDGSALGAPIVLAEGGRRVVLRVNWLSGAITLEGP</sequence>
<keyword evidence="2" id="KW-1185">Reference proteome</keyword>
<comment type="caution">
    <text evidence="1">The sequence shown here is derived from an EMBL/GenBank/DDBJ whole genome shotgun (WGS) entry which is preliminary data.</text>
</comment>
<accession>A0A939HLT0</accession>
<reference evidence="1" key="1">
    <citation type="submission" date="2021-03" db="EMBL/GenBank/DDBJ databases">
        <title>The complete genome sequence of Acetobacter sp. TBRC 12339.</title>
        <authorList>
            <person name="Charoenyingcharoen P."/>
            <person name="Yukphan P."/>
        </authorList>
    </citation>
    <scope>NUCLEOTIDE SEQUENCE</scope>
    <source>
        <strain evidence="1">TBRC 12339</strain>
    </source>
</reference>
<dbReference type="AlphaFoldDB" id="A0A939HLT0"/>